<feature type="transmembrane region" description="Helical" evidence="4">
    <location>
        <begin position="105"/>
        <end position="121"/>
    </location>
</feature>
<evidence type="ECO:0000259" key="5">
    <source>
        <dbReference type="Pfam" id="PF02518"/>
    </source>
</evidence>
<dbReference type="Pfam" id="PF07730">
    <property type="entry name" value="HisKA_3"/>
    <property type="match status" value="1"/>
</dbReference>
<dbReference type="InterPro" id="IPR050482">
    <property type="entry name" value="Sensor_HK_TwoCompSys"/>
</dbReference>
<feature type="transmembrane region" description="Helical" evidence="4">
    <location>
        <begin position="150"/>
        <end position="168"/>
    </location>
</feature>
<dbReference type="SUPFAM" id="SSF55874">
    <property type="entry name" value="ATPase domain of HSP90 chaperone/DNA topoisomerase II/histidine kinase"/>
    <property type="match status" value="1"/>
</dbReference>
<evidence type="ECO:0000256" key="4">
    <source>
        <dbReference type="SAM" id="Phobius"/>
    </source>
</evidence>
<keyword evidence="2" id="KW-0418">Kinase</keyword>
<dbReference type="InterPro" id="IPR003594">
    <property type="entry name" value="HATPase_dom"/>
</dbReference>
<organism evidence="7 8">
    <name type="scientific">Nonomuraea monospora</name>
    <dbReference type="NCBI Taxonomy" id="568818"/>
    <lineage>
        <taxon>Bacteria</taxon>
        <taxon>Bacillati</taxon>
        <taxon>Actinomycetota</taxon>
        <taxon>Actinomycetes</taxon>
        <taxon>Streptosporangiales</taxon>
        <taxon>Streptosporangiaceae</taxon>
        <taxon>Nonomuraea</taxon>
    </lineage>
</organism>
<dbReference type="InterPro" id="IPR036890">
    <property type="entry name" value="HATPase_C_sf"/>
</dbReference>
<dbReference type="Gene3D" id="3.30.565.10">
    <property type="entry name" value="Histidine kinase-like ATPase, C-terminal domain"/>
    <property type="match status" value="1"/>
</dbReference>
<evidence type="ECO:0000256" key="3">
    <source>
        <dbReference type="ARBA" id="ARBA00023012"/>
    </source>
</evidence>
<feature type="transmembrane region" description="Helical" evidence="4">
    <location>
        <begin position="46"/>
        <end position="66"/>
    </location>
</feature>
<proteinExistence type="predicted"/>
<dbReference type="Pfam" id="PF02518">
    <property type="entry name" value="HATPase_c"/>
    <property type="match status" value="1"/>
</dbReference>
<dbReference type="CDD" id="cd16917">
    <property type="entry name" value="HATPase_UhpB-NarQ-NarX-like"/>
    <property type="match status" value="1"/>
</dbReference>
<reference evidence="8" key="1">
    <citation type="journal article" date="2019" name="Int. J. Syst. Evol. Microbiol.">
        <title>The Global Catalogue of Microorganisms (GCM) 10K type strain sequencing project: providing services to taxonomists for standard genome sequencing and annotation.</title>
        <authorList>
            <consortium name="The Broad Institute Genomics Platform"/>
            <consortium name="The Broad Institute Genome Sequencing Center for Infectious Disease"/>
            <person name="Wu L."/>
            <person name="Ma J."/>
        </authorList>
    </citation>
    <scope>NUCLEOTIDE SEQUENCE [LARGE SCALE GENOMIC DNA]</scope>
    <source>
        <strain evidence="8">JCM 16114</strain>
    </source>
</reference>
<feature type="transmembrane region" description="Helical" evidence="4">
    <location>
        <begin position="72"/>
        <end position="93"/>
    </location>
</feature>
<keyword evidence="4" id="KW-1133">Transmembrane helix</keyword>
<comment type="caution">
    <text evidence="7">The sequence shown here is derived from an EMBL/GenBank/DDBJ whole genome shotgun (WGS) entry which is preliminary data.</text>
</comment>
<evidence type="ECO:0000259" key="6">
    <source>
        <dbReference type="Pfam" id="PF07730"/>
    </source>
</evidence>
<protein>
    <submittedName>
        <fullName evidence="7">Uncharacterized protein</fullName>
    </submittedName>
</protein>
<evidence type="ECO:0000313" key="8">
    <source>
        <dbReference type="Proteomes" id="UP001499843"/>
    </source>
</evidence>
<dbReference type="InterPro" id="IPR011712">
    <property type="entry name" value="Sig_transdc_His_kin_sub3_dim/P"/>
</dbReference>
<keyword evidence="3" id="KW-0902">Two-component regulatory system</keyword>
<keyword evidence="4" id="KW-0812">Transmembrane</keyword>
<dbReference type="RefSeq" id="WP_344470612.1">
    <property type="nucleotide sequence ID" value="NZ_BAAAQX010000001.1"/>
</dbReference>
<keyword evidence="8" id="KW-1185">Reference proteome</keyword>
<dbReference type="PANTHER" id="PTHR24421:SF63">
    <property type="entry name" value="SENSOR HISTIDINE KINASE DESK"/>
    <property type="match status" value="1"/>
</dbReference>
<evidence type="ECO:0000256" key="1">
    <source>
        <dbReference type="ARBA" id="ARBA00022679"/>
    </source>
</evidence>
<evidence type="ECO:0000256" key="2">
    <source>
        <dbReference type="ARBA" id="ARBA00022777"/>
    </source>
</evidence>
<sequence length="403" mass="43875">MKDTHRGLVTRGLAKLRDLRARRRRRLRAERRAAGRKGLRAALRDFSSPSWVGGLGLTAVIAGVSAPVITGLAGAGALAQGLVALLVLVALHVKFVTETPVRRAGAWWIVAVQAWLTYLPLTVFGAAWIPVCGLLTGALLVMAGRIRSTVLVLLALACGPVVLASPDRSMIDPLWALVSPMVGVAEYAMITLAKQAERLGEARTDVMRRAVALERRRFTRDLHDLVGHRLTVLVLKVQLLERLVAEGDVKAQTEVSETLELLRNLSTDVRAVAHGLRSSSLAAELGSARSLLESARVRCQIRVSCRDLPGDVEEALTHALREGVTNVLRHAEARQCSVHLLERDHMVRLTIRNDGVRPPRRPGDAGQGLLNLADRVSILGGWLEATSSRTGQFTFSVYVPRKK</sequence>
<feature type="domain" description="Signal transduction histidine kinase subgroup 3 dimerisation and phosphoacceptor" evidence="6">
    <location>
        <begin position="214"/>
        <end position="280"/>
    </location>
</feature>
<keyword evidence="4" id="KW-0472">Membrane</keyword>
<gene>
    <name evidence="7" type="ORF">GCM10009850_005950</name>
</gene>
<dbReference type="EMBL" id="BAAAQX010000001">
    <property type="protein sequence ID" value="GAA2204882.1"/>
    <property type="molecule type" value="Genomic_DNA"/>
</dbReference>
<accession>A0ABN3C711</accession>
<dbReference type="PANTHER" id="PTHR24421">
    <property type="entry name" value="NITRATE/NITRITE SENSOR PROTEIN NARX-RELATED"/>
    <property type="match status" value="1"/>
</dbReference>
<name>A0ABN3C711_9ACTN</name>
<dbReference type="Gene3D" id="1.20.5.1930">
    <property type="match status" value="1"/>
</dbReference>
<evidence type="ECO:0000313" key="7">
    <source>
        <dbReference type="EMBL" id="GAA2204882.1"/>
    </source>
</evidence>
<keyword evidence="1" id="KW-0808">Transferase</keyword>
<dbReference type="Proteomes" id="UP001499843">
    <property type="component" value="Unassembled WGS sequence"/>
</dbReference>
<feature type="transmembrane region" description="Helical" evidence="4">
    <location>
        <begin position="174"/>
        <end position="193"/>
    </location>
</feature>
<feature type="domain" description="Histidine kinase/HSP90-like ATPase" evidence="5">
    <location>
        <begin position="312"/>
        <end position="402"/>
    </location>
</feature>